<dbReference type="AlphaFoldDB" id="A0A6A6TVG1"/>
<keyword evidence="6" id="KW-0812">Transmembrane</keyword>
<name>A0A6A6TVG1_9PEZI</name>
<dbReference type="GO" id="GO:0016020">
    <property type="term" value="C:membrane"/>
    <property type="evidence" value="ECO:0007669"/>
    <property type="project" value="UniProtKB-SubCell"/>
</dbReference>
<evidence type="ECO:0000256" key="1">
    <source>
        <dbReference type="ARBA" id="ARBA00004170"/>
    </source>
</evidence>
<keyword evidence="6" id="KW-1133">Transmembrane helix</keyword>
<evidence type="ECO:0000313" key="9">
    <source>
        <dbReference type="Proteomes" id="UP000799302"/>
    </source>
</evidence>
<protein>
    <recommendedName>
        <fullName evidence="7">LITAF domain-containing protein</fullName>
    </recommendedName>
</protein>
<dbReference type="PROSITE" id="PS51837">
    <property type="entry name" value="LITAF"/>
    <property type="match status" value="1"/>
</dbReference>
<dbReference type="Proteomes" id="UP000799302">
    <property type="component" value="Unassembled WGS sequence"/>
</dbReference>
<keyword evidence="5 6" id="KW-0472">Membrane</keyword>
<evidence type="ECO:0000259" key="7">
    <source>
        <dbReference type="PROSITE" id="PS51837"/>
    </source>
</evidence>
<dbReference type="SMART" id="SM00714">
    <property type="entry name" value="LITAF"/>
    <property type="match status" value="1"/>
</dbReference>
<evidence type="ECO:0000256" key="4">
    <source>
        <dbReference type="ARBA" id="ARBA00022833"/>
    </source>
</evidence>
<evidence type="ECO:0000256" key="3">
    <source>
        <dbReference type="ARBA" id="ARBA00022723"/>
    </source>
</evidence>
<dbReference type="InterPro" id="IPR037519">
    <property type="entry name" value="LITAF_fam"/>
</dbReference>
<comment type="similarity">
    <text evidence="2">Belongs to the CDIP1/LITAF family.</text>
</comment>
<evidence type="ECO:0000256" key="6">
    <source>
        <dbReference type="SAM" id="Phobius"/>
    </source>
</evidence>
<sequence length="124" mass="13563">MQYYAPEGDAPPGTQMTVTVIDLEHLRDDPAWVKCTFCNEVAKTRLDKGPSSTTLLAAIACCFAGVICSAIPFCFKYGYDVDHYCTKCSNRLTHRSYGDAKNQVLTPPVLQKVTVQTEGPAPAK</sequence>
<feature type="domain" description="LITAF" evidence="7">
    <location>
        <begin position="15"/>
        <end position="97"/>
    </location>
</feature>
<dbReference type="GO" id="GO:0008270">
    <property type="term" value="F:zinc ion binding"/>
    <property type="evidence" value="ECO:0007669"/>
    <property type="project" value="TreeGrafter"/>
</dbReference>
<dbReference type="PANTHER" id="PTHR23292">
    <property type="entry name" value="LIPOPOLYSACCHARIDE-INDUCED TUMOR NECROSIS FACTOR-ALPHA FACTOR"/>
    <property type="match status" value="1"/>
</dbReference>
<evidence type="ECO:0000256" key="5">
    <source>
        <dbReference type="ARBA" id="ARBA00023136"/>
    </source>
</evidence>
<dbReference type="EMBL" id="MU004243">
    <property type="protein sequence ID" value="KAF2664065.1"/>
    <property type="molecule type" value="Genomic_DNA"/>
</dbReference>
<feature type="transmembrane region" description="Helical" evidence="6">
    <location>
        <begin position="55"/>
        <end position="75"/>
    </location>
</feature>
<dbReference type="OrthoDB" id="5599753at2759"/>
<evidence type="ECO:0000256" key="2">
    <source>
        <dbReference type="ARBA" id="ARBA00005975"/>
    </source>
</evidence>
<proteinExistence type="inferred from homology"/>
<evidence type="ECO:0000313" key="8">
    <source>
        <dbReference type="EMBL" id="KAF2664065.1"/>
    </source>
</evidence>
<gene>
    <name evidence="8" type="ORF">BT63DRAFT_429600</name>
</gene>
<organism evidence="8 9">
    <name type="scientific">Microthyrium microscopicum</name>
    <dbReference type="NCBI Taxonomy" id="703497"/>
    <lineage>
        <taxon>Eukaryota</taxon>
        <taxon>Fungi</taxon>
        <taxon>Dikarya</taxon>
        <taxon>Ascomycota</taxon>
        <taxon>Pezizomycotina</taxon>
        <taxon>Dothideomycetes</taxon>
        <taxon>Dothideomycetes incertae sedis</taxon>
        <taxon>Microthyriales</taxon>
        <taxon>Microthyriaceae</taxon>
        <taxon>Microthyrium</taxon>
    </lineage>
</organism>
<dbReference type="Pfam" id="PF10601">
    <property type="entry name" value="zf-LITAF-like"/>
    <property type="match status" value="1"/>
</dbReference>
<comment type="subcellular location">
    <subcellularLocation>
        <location evidence="1">Membrane</location>
        <topology evidence="1">Peripheral membrane protein</topology>
    </subcellularLocation>
</comment>
<accession>A0A6A6TVG1</accession>
<reference evidence="8" key="1">
    <citation type="journal article" date="2020" name="Stud. Mycol.">
        <title>101 Dothideomycetes genomes: a test case for predicting lifestyles and emergence of pathogens.</title>
        <authorList>
            <person name="Haridas S."/>
            <person name="Albert R."/>
            <person name="Binder M."/>
            <person name="Bloem J."/>
            <person name="Labutti K."/>
            <person name="Salamov A."/>
            <person name="Andreopoulos B."/>
            <person name="Baker S."/>
            <person name="Barry K."/>
            <person name="Bills G."/>
            <person name="Bluhm B."/>
            <person name="Cannon C."/>
            <person name="Castanera R."/>
            <person name="Culley D."/>
            <person name="Daum C."/>
            <person name="Ezra D."/>
            <person name="Gonzalez J."/>
            <person name="Henrissat B."/>
            <person name="Kuo A."/>
            <person name="Liang C."/>
            <person name="Lipzen A."/>
            <person name="Lutzoni F."/>
            <person name="Magnuson J."/>
            <person name="Mondo S."/>
            <person name="Nolan M."/>
            <person name="Ohm R."/>
            <person name="Pangilinan J."/>
            <person name="Park H.-J."/>
            <person name="Ramirez L."/>
            <person name="Alfaro M."/>
            <person name="Sun H."/>
            <person name="Tritt A."/>
            <person name="Yoshinaga Y."/>
            <person name="Zwiers L.-H."/>
            <person name="Turgeon B."/>
            <person name="Goodwin S."/>
            <person name="Spatafora J."/>
            <person name="Crous P."/>
            <person name="Grigoriev I."/>
        </authorList>
    </citation>
    <scope>NUCLEOTIDE SEQUENCE</scope>
    <source>
        <strain evidence="8">CBS 115976</strain>
    </source>
</reference>
<dbReference type="InterPro" id="IPR006629">
    <property type="entry name" value="LITAF"/>
</dbReference>
<keyword evidence="4" id="KW-0862">Zinc</keyword>
<keyword evidence="3" id="KW-0479">Metal-binding</keyword>
<dbReference type="PANTHER" id="PTHR23292:SF14">
    <property type="entry name" value="FI16615P1-RELATED"/>
    <property type="match status" value="1"/>
</dbReference>
<keyword evidence="9" id="KW-1185">Reference proteome</keyword>